<reference evidence="4 5" key="1">
    <citation type="submission" date="2017-02" db="EMBL/GenBank/DDBJ databases">
        <authorList>
            <person name="Peterson S.W."/>
        </authorList>
    </citation>
    <scope>NUCLEOTIDE SEQUENCE [LARGE SCALE GENOMIC DNA]</scope>
    <source>
        <strain evidence="4 5">DSM 21481</strain>
    </source>
</reference>
<evidence type="ECO:0000256" key="1">
    <source>
        <dbReference type="SAM" id="MobiDB-lite"/>
    </source>
</evidence>
<proteinExistence type="predicted"/>
<dbReference type="Pfam" id="PF07331">
    <property type="entry name" value="TctB"/>
    <property type="match status" value="1"/>
</dbReference>
<feature type="domain" description="DUF1468" evidence="3">
    <location>
        <begin position="32"/>
        <end position="172"/>
    </location>
</feature>
<evidence type="ECO:0000313" key="5">
    <source>
        <dbReference type="Proteomes" id="UP000189777"/>
    </source>
</evidence>
<evidence type="ECO:0000256" key="2">
    <source>
        <dbReference type="SAM" id="Phobius"/>
    </source>
</evidence>
<keyword evidence="2" id="KW-0472">Membrane</keyword>
<keyword evidence="2" id="KW-0812">Transmembrane</keyword>
<name>A0A1T5IS41_9MICO</name>
<dbReference type="Proteomes" id="UP000189777">
    <property type="component" value="Unassembled WGS sequence"/>
</dbReference>
<feature type="transmembrane region" description="Helical" evidence="2">
    <location>
        <begin position="30"/>
        <end position="50"/>
    </location>
</feature>
<dbReference type="STRING" id="526729.SAMN04324258_0868"/>
<dbReference type="AlphaFoldDB" id="A0A1T5IS41"/>
<accession>A0A1T5IS41</accession>
<gene>
    <name evidence="4" type="ORF">SAMN04324258_0868</name>
</gene>
<dbReference type="RefSeq" id="WP_245806909.1">
    <property type="nucleotide sequence ID" value="NZ_FUZQ01000001.1"/>
</dbReference>
<keyword evidence="5" id="KW-1185">Reference proteome</keyword>
<evidence type="ECO:0000313" key="4">
    <source>
        <dbReference type="EMBL" id="SKC41981.1"/>
    </source>
</evidence>
<sequence length="181" mass="18215">MSTEVETPAAGAAGEGPGGPGTRRVDAAQYGLAAVLLVVGAYTVVDAATLEVGFADPVGPRIFPFVIGAGLVVTSVLLAVATARGSRPEPEAGEDVDVTTPADWRTVLKLVGVILLTIATVTWLGWALAGAILFAGAAWALGSRTVVRDVLVGLVLAVGSWYGFVVGLGIPLTPGVLDGIL</sequence>
<feature type="region of interest" description="Disordered" evidence="1">
    <location>
        <begin position="1"/>
        <end position="21"/>
    </location>
</feature>
<keyword evidence="2" id="KW-1133">Transmembrane helix</keyword>
<protein>
    <submittedName>
        <fullName evidence="4">Putative tricarboxylic transport membrane protein</fullName>
    </submittedName>
</protein>
<feature type="transmembrane region" description="Helical" evidence="2">
    <location>
        <begin position="110"/>
        <end position="138"/>
    </location>
</feature>
<feature type="compositionally biased region" description="Low complexity" evidence="1">
    <location>
        <begin position="1"/>
        <end position="12"/>
    </location>
</feature>
<dbReference type="EMBL" id="FUZQ01000001">
    <property type="protein sequence ID" value="SKC41981.1"/>
    <property type="molecule type" value="Genomic_DNA"/>
</dbReference>
<feature type="transmembrane region" description="Helical" evidence="2">
    <location>
        <begin position="150"/>
        <end position="172"/>
    </location>
</feature>
<dbReference type="InterPro" id="IPR009936">
    <property type="entry name" value="DUF1468"/>
</dbReference>
<organism evidence="4 5">
    <name type="scientific">Krasilnikoviella flava</name>
    <dbReference type="NCBI Taxonomy" id="526729"/>
    <lineage>
        <taxon>Bacteria</taxon>
        <taxon>Bacillati</taxon>
        <taxon>Actinomycetota</taxon>
        <taxon>Actinomycetes</taxon>
        <taxon>Micrococcales</taxon>
        <taxon>Promicromonosporaceae</taxon>
        <taxon>Krasilnikoviella</taxon>
    </lineage>
</organism>
<evidence type="ECO:0000259" key="3">
    <source>
        <dbReference type="Pfam" id="PF07331"/>
    </source>
</evidence>
<feature type="transmembrane region" description="Helical" evidence="2">
    <location>
        <begin position="62"/>
        <end position="81"/>
    </location>
</feature>